<dbReference type="RefSeq" id="XP_007727648.1">
    <property type="nucleotide sequence ID" value="XM_007729458.1"/>
</dbReference>
<comment type="similarity">
    <text evidence="2 7">Belongs to the sodium:solute symporter (SSF) (TC 2.A.21) family.</text>
</comment>
<evidence type="ECO:0000256" key="1">
    <source>
        <dbReference type="ARBA" id="ARBA00004141"/>
    </source>
</evidence>
<evidence type="ECO:0000256" key="5">
    <source>
        <dbReference type="ARBA" id="ARBA00022989"/>
    </source>
</evidence>
<evidence type="ECO:0000313" key="9">
    <source>
        <dbReference type="EMBL" id="EXJ80454.1"/>
    </source>
</evidence>
<feature type="transmembrane region" description="Helical" evidence="8">
    <location>
        <begin position="611"/>
        <end position="635"/>
    </location>
</feature>
<dbReference type="GO" id="GO:0005886">
    <property type="term" value="C:plasma membrane"/>
    <property type="evidence" value="ECO:0007669"/>
    <property type="project" value="TreeGrafter"/>
</dbReference>
<feature type="transmembrane region" description="Helical" evidence="8">
    <location>
        <begin position="427"/>
        <end position="449"/>
    </location>
</feature>
<reference evidence="9 10" key="1">
    <citation type="submission" date="2013-03" db="EMBL/GenBank/DDBJ databases">
        <title>The Genome Sequence of Capronia coronata CBS 617.96.</title>
        <authorList>
            <consortium name="The Broad Institute Genomics Platform"/>
            <person name="Cuomo C."/>
            <person name="de Hoog S."/>
            <person name="Gorbushina A."/>
            <person name="Walker B."/>
            <person name="Young S.K."/>
            <person name="Zeng Q."/>
            <person name="Gargeya S."/>
            <person name="Fitzgerald M."/>
            <person name="Haas B."/>
            <person name="Abouelleil A."/>
            <person name="Allen A.W."/>
            <person name="Alvarado L."/>
            <person name="Arachchi H.M."/>
            <person name="Berlin A.M."/>
            <person name="Chapman S.B."/>
            <person name="Gainer-Dewar J."/>
            <person name="Goldberg J."/>
            <person name="Griggs A."/>
            <person name="Gujja S."/>
            <person name="Hansen M."/>
            <person name="Howarth C."/>
            <person name="Imamovic A."/>
            <person name="Ireland A."/>
            <person name="Larimer J."/>
            <person name="McCowan C."/>
            <person name="Murphy C."/>
            <person name="Pearson M."/>
            <person name="Poon T.W."/>
            <person name="Priest M."/>
            <person name="Roberts A."/>
            <person name="Saif S."/>
            <person name="Shea T."/>
            <person name="Sisk P."/>
            <person name="Sykes S."/>
            <person name="Wortman J."/>
            <person name="Nusbaum C."/>
            <person name="Birren B."/>
        </authorList>
    </citation>
    <scope>NUCLEOTIDE SEQUENCE [LARGE SCALE GENOMIC DNA]</scope>
    <source>
        <strain evidence="9 10">CBS 617.96</strain>
    </source>
</reference>
<evidence type="ECO:0000256" key="3">
    <source>
        <dbReference type="ARBA" id="ARBA00022448"/>
    </source>
</evidence>
<feature type="transmembrane region" description="Helical" evidence="8">
    <location>
        <begin position="90"/>
        <end position="108"/>
    </location>
</feature>
<dbReference type="OrthoDB" id="6132759at2759"/>
<feature type="transmembrane region" description="Helical" evidence="8">
    <location>
        <begin position="12"/>
        <end position="36"/>
    </location>
</feature>
<gene>
    <name evidence="9" type="ORF">A1O1_08599</name>
</gene>
<dbReference type="Proteomes" id="UP000019484">
    <property type="component" value="Unassembled WGS sequence"/>
</dbReference>
<organism evidence="9 10">
    <name type="scientific">Capronia coronata CBS 617.96</name>
    <dbReference type="NCBI Taxonomy" id="1182541"/>
    <lineage>
        <taxon>Eukaryota</taxon>
        <taxon>Fungi</taxon>
        <taxon>Dikarya</taxon>
        <taxon>Ascomycota</taxon>
        <taxon>Pezizomycotina</taxon>
        <taxon>Eurotiomycetes</taxon>
        <taxon>Chaetothyriomycetidae</taxon>
        <taxon>Chaetothyriales</taxon>
        <taxon>Herpotrichiellaceae</taxon>
        <taxon>Capronia</taxon>
    </lineage>
</organism>
<dbReference type="AlphaFoldDB" id="W9YDS2"/>
<feature type="transmembrane region" description="Helical" evidence="8">
    <location>
        <begin position="456"/>
        <end position="475"/>
    </location>
</feature>
<evidence type="ECO:0000256" key="8">
    <source>
        <dbReference type="SAM" id="Phobius"/>
    </source>
</evidence>
<dbReference type="EMBL" id="AMWN01000008">
    <property type="protein sequence ID" value="EXJ80454.1"/>
    <property type="molecule type" value="Genomic_DNA"/>
</dbReference>
<dbReference type="Gene3D" id="1.20.1730.10">
    <property type="entry name" value="Sodium/glucose cotransporter"/>
    <property type="match status" value="1"/>
</dbReference>
<comment type="subcellular location">
    <subcellularLocation>
        <location evidence="1">Membrane</location>
        <topology evidence="1">Multi-pass membrane protein</topology>
    </subcellularLocation>
</comment>
<dbReference type="STRING" id="1182541.W9YDS2"/>
<sequence>MSAVEPILGQSVGYGILCGAGAVFALGMTLVSIGLSRYFAEKQTSEMFMTAKHSVRTGLTASAVVSSWTIAATLLTSTNYGYQFGVSGPYWYGAGASVQILLFSVAAIELKRKAPNAHTFLEVVKIRYGAPAHIVLSLYSLVFQVIQSVNLLVGGSGLFANVTGMSSDAACFLFPLGVIVYTLFGGMKATFLTDWVHSVTIYMIMLVSIFTVYTTSSLVGSPARLWELLTEAAHLHAVEGNADGSYLTMKSQQGGYVGLIFIGSGFSAAVDSQLFQKAIAADPVATLPGYLLGGTCWFAIPFVLASTYGLTAAAVEHLPSFPTYPNRMSAREVATGMALPYAATTILGRGGAIAILLMVFMAVTSAMSSETMATAGLLTYDFYHAYINPNATGKQLIRFSHSVVVLFGLIIAAIACGFNHAGFSVNYLTTCIGIIVDSAIVPMACTIMWSKQSKAAVILAPLLSSAAGLAAWLGIAYTKYGAVTLTTTSENLPLAIGNVVAVVAPTVLVPLITYIKPEHFDFNRFREIKTADDANHGVARASSVISAEQEATLVASHYDDNRLRRARNWAATASVALTLCFLVLWPLPMYGSGYACVDLCFFESVFSKGFFTGWVVVCFLFAIYASGTITLLPLIEGRKSIVRFVFEVVLQRPVPGESALSEGVELDTPGSQDDGITATVGKEGEKVQIRAS</sequence>
<name>W9YDS2_9EURO</name>
<feature type="transmembrane region" description="Helical" evidence="8">
    <location>
        <begin position="338"/>
        <end position="363"/>
    </location>
</feature>
<keyword evidence="3" id="KW-0813">Transport</keyword>
<dbReference type="CDD" id="cd11476">
    <property type="entry name" value="SLC5sbd_DUR3"/>
    <property type="match status" value="1"/>
</dbReference>
<dbReference type="Pfam" id="PF00474">
    <property type="entry name" value="SSF"/>
    <property type="match status" value="1"/>
</dbReference>
<dbReference type="InterPro" id="IPR031155">
    <property type="entry name" value="DUR"/>
</dbReference>
<dbReference type="PANTHER" id="PTHR46154">
    <property type="match status" value="1"/>
</dbReference>
<protein>
    <recommendedName>
        <fullName evidence="11">Urea active transporter</fullName>
    </recommendedName>
</protein>
<keyword evidence="5 8" id="KW-1133">Transmembrane helix</keyword>
<dbReference type="InterPro" id="IPR001734">
    <property type="entry name" value="Na/solute_symporter"/>
</dbReference>
<proteinExistence type="inferred from homology"/>
<feature type="transmembrane region" description="Helical" evidence="8">
    <location>
        <begin position="195"/>
        <end position="213"/>
    </location>
</feature>
<evidence type="ECO:0000256" key="2">
    <source>
        <dbReference type="ARBA" id="ARBA00006434"/>
    </source>
</evidence>
<feature type="transmembrane region" description="Helical" evidence="8">
    <location>
        <begin position="128"/>
        <end position="146"/>
    </location>
</feature>
<dbReference type="GO" id="GO:0015489">
    <property type="term" value="F:putrescine transmembrane transporter activity"/>
    <property type="evidence" value="ECO:0007669"/>
    <property type="project" value="TreeGrafter"/>
</dbReference>
<feature type="transmembrane region" description="Helical" evidence="8">
    <location>
        <begin position="495"/>
        <end position="515"/>
    </location>
</feature>
<feature type="transmembrane region" description="Helical" evidence="8">
    <location>
        <begin position="403"/>
        <end position="421"/>
    </location>
</feature>
<feature type="transmembrane region" description="Helical" evidence="8">
    <location>
        <begin position="287"/>
        <end position="310"/>
    </location>
</feature>
<dbReference type="InterPro" id="IPR038377">
    <property type="entry name" value="Na/Glc_symporter_sf"/>
</dbReference>
<feature type="transmembrane region" description="Helical" evidence="8">
    <location>
        <begin position="255"/>
        <end position="275"/>
    </location>
</feature>
<dbReference type="GeneID" id="19163447"/>
<evidence type="ECO:0000256" key="6">
    <source>
        <dbReference type="ARBA" id="ARBA00023136"/>
    </source>
</evidence>
<evidence type="ECO:0000256" key="7">
    <source>
        <dbReference type="RuleBase" id="RU362091"/>
    </source>
</evidence>
<feature type="transmembrane region" description="Helical" evidence="8">
    <location>
        <begin position="158"/>
        <end position="183"/>
    </location>
</feature>
<dbReference type="HOGENOM" id="CLU_010778_2_1_1"/>
<keyword evidence="6 8" id="KW-0472">Membrane</keyword>
<comment type="caution">
    <text evidence="9">The sequence shown here is derived from an EMBL/GenBank/DDBJ whole genome shotgun (WGS) entry which is preliminary data.</text>
</comment>
<feature type="transmembrane region" description="Helical" evidence="8">
    <location>
        <begin position="57"/>
        <end position="78"/>
    </location>
</feature>
<keyword evidence="10" id="KW-1185">Reference proteome</keyword>
<dbReference type="PANTHER" id="PTHR46154:SF4">
    <property type="entry name" value="UREA ACTIVE TRANSPORTER"/>
    <property type="match status" value="1"/>
</dbReference>
<dbReference type="eggNOG" id="KOG2348">
    <property type="taxonomic scope" value="Eukaryota"/>
</dbReference>
<dbReference type="GO" id="GO:0015204">
    <property type="term" value="F:urea transmembrane transporter activity"/>
    <property type="evidence" value="ECO:0007669"/>
    <property type="project" value="InterPro"/>
</dbReference>
<accession>W9YDS2</accession>
<dbReference type="PROSITE" id="PS50283">
    <property type="entry name" value="NA_SOLUT_SYMP_3"/>
    <property type="match status" value="1"/>
</dbReference>
<dbReference type="GO" id="GO:0015606">
    <property type="term" value="F:spermidine transmembrane transporter activity"/>
    <property type="evidence" value="ECO:0007669"/>
    <property type="project" value="TreeGrafter"/>
</dbReference>
<evidence type="ECO:0000313" key="10">
    <source>
        <dbReference type="Proteomes" id="UP000019484"/>
    </source>
</evidence>
<feature type="transmembrane region" description="Helical" evidence="8">
    <location>
        <begin position="569"/>
        <end position="591"/>
    </location>
</feature>
<keyword evidence="4 8" id="KW-0812">Transmembrane</keyword>
<evidence type="ECO:0008006" key="11">
    <source>
        <dbReference type="Google" id="ProtNLM"/>
    </source>
</evidence>
<evidence type="ECO:0000256" key="4">
    <source>
        <dbReference type="ARBA" id="ARBA00022692"/>
    </source>
</evidence>